<dbReference type="PROSITE" id="PS50949">
    <property type="entry name" value="HTH_GNTR"/>
    <property type="match status" value="1"/>
</dbReference>
<dbReference type="InterPro" id="IPR036388">
    <property type="entry name" value="WH-like_DNA-bd_sf"/>
</dbReference>
<dbReference type="PRINTS" id="PR00035">
    <property type="entry name" value="HTHGNTR"/>
</dbReference>
<keyword evidence="1" id="KW-0805">Transcription regulation</keyword>
<dbReference type="Proteomes" id="UP000809829">
    <property type="component" value="Unassembled WGS sequence"/>
</dbReference>
<dbReference type="SMART" id="SM00895">
    <property type="entry name" value="FCD"/>
    <property type="match status" value="1"/>
</dbReference>
<dbReference type="InterPro" id="IPR036390">
    <property type="entry name" value="WH_DNA-bd_sf"/>
</dbReference>
<accession>A0ABS2QVK9</accession>
<organism evidence="5 6">
    <name type="scientific">Priestia iocasae</name>
    <dbReference type="NCBI Taxonomy" id="2291674"/>
    <lineage>
        <taxon>Bacteria</taxon>
        <taxon>Bacillati</taxon>
        <taxon>Bacillota</taxon>
        <taxon>Bacilli</taxon>
        <taxon>Bacillales</taxon>
        <taxon>Bacillaceae</taxon>
        <taxon>Priestia</taxon>
    </lineage>
</organism>
<reference evidence="5 6" key="1">
    <citation type="submission" date="2021-01" db="EMBL/GenBank/DDBJ databases">
        <title>Genomic Encyclopedia of Type Strains, Phase IV (KMG-IV): sequencing the most valuable type-strain genomes for metagenomic binning, comparative biology and taxonomic classification.</title>
        <authorList>
            <person name="Goeker M."/>
        </authorList>
    </citation>
    <scope>NUCLEOTIDE SEQUENCE [LARGE SCALE GENOMIC DNA]</scope>
    <source>
        <strain evidence="5 6">DSM 104297</strain>
    </source>
</reference>
<dbReference type="EMBL" id="JAFBFC010000004">
    <property type="protein sequence ID" value="MBM7703526.1"/>
    <property type="molecule type" value="Genomic_DNA"/>
</dbReference>
<comment type="caution">
    <text evidence="5">The sequence shown here is derived from an EMBL/GenBank/DDBJ whole genome shotgun (WGS) entry which is preliminary data.</text>
</comment>
<dbReference type="SUPFAM" id="SSF48008">
    <property type="entry name" value="GntR ligand-binding domain-like"/>
    <property type="match status" value="1"/>
</dbReference>
<keyword evidence="2 5" id="KW-0238">DNA-binding</keyword>
<evidence type="ECO:0000256" key="3">
    <source>
        <dbReference type="ARBA" id="ARBA00023163"/>
    </source>
</evidence>
<protein>
    <submittedName>
        <fullName evidence="5">DNA-binding FadR family transcriptional regulator</fullName>
    </submittedName>
</protein>
<evidence type="ECO:0000256" key="2">
    <source>
        <dbReference type="ARBA" id="ARBA00023125"/>
    </source>
</evidence>
<dbReference type="RefSeq" id="WP_205187482.1">
    <property type="nucleotide sequence ID" value="NZ_JAFBFC010000004.1"/>
</dbReference>
<dbReference type="Pfam" id="PF07729">
    <property type="entry name" value="FCD"/>
    <property type="match status" value="1"/>
</dbReference>
<dbReference type="SMART" id="SM00345">
    <property type="entry name" value="HTH_GNTR"/>
    <property type="match status" value="1"/>
</dbReference>
<dbReference type="PANTHER" id="PTHR43537:SF5">
    <property type="entry name" value="UXU OPERON TRANSCRIPTIONAL REGULATOR"/>
    <property type="match status" value="1"/>
</dbReference>
<dbReference type="SUPFAM" id="SSF46785">
    <property type="entry name" value="Winged helix' DNA-binding domain"/>
    <property type="match status" value="1"/>
</dbReference>
<dbReference type="Gene3D" id="1.10.10.10">
    <property type="entry name" value="Winged helix-like DNA-binding domain superfamily/Winged helix DNA-binding domain"/>
    <property type="match status" value="1"/>
</dbReference>
<dbReference type="PANTHER" id="PTHR43537">
    <property type="entry name" value="TRANSCRIPTIONAL REGULATOR, GNTR FAMILY"/>
    <property type="match status" value="1"/>
</dbReference>
<keyword evidence="6" id="KW-1185">Reference proteome</keyword>
<dbReference type="InterPro" id="IPR008920">
    <property type="entry name" value="TF_FadR/GntR_C"/>
</dbReference>
<dbReference type="InterPro" id="IPR011711">
    <property type="entry name" value="GntR_C"/>
</dbReference>
<keyword evidence="3" id="KW-0804">Transcription</keyword>
<dbReference type="CDD" id="cd07377">
    <property type="entry name" value="WHTH_GntR"/>
    <property type="match status" value="1"/>
</dbReference>
<evidence type="ECO:0000313" key="5">
    <source>
        <dbReference type="EMBL" id="MBM7703526.1"/>
    </source>
</evidence>
<gene>
    <name evidence="5" type="ORF">JOC83_002375</name>
</gene>
<feature type="domain" description="HTH gntR-type" evidence="4">
    <location>
        <begin position="7"/>
        <end position="75"/>
    </location>
</feature>
<dbReference type="InterPro" id="IPR000524">
    <property type="entry name" value="Tscrpt_reg_HTH_GntR"/>
</dbReference>
<name>A0ABS2QVK9_9BACI</name>
<proteinExistence type="predicted"/>
<dbReference type="Gene3D" id="1.20.120.530">
    <property type="entry name" value="GntR ligand-binding domain-like"/>
    <property type="match status" value="1"/>
</dbReference>
<sequence length="226" mass="26412">MLYVRKQLIHEMVADQVKQYIRTKGLQKGDWLPSMAELGEKFDVSRTSIREALRHLEALHVVEIVNGRGVSVKDAGAHHIQTRVIIESEKTFLLELCDVRRGLEGRAVELAAMRATNEQLVRMEENLRVYERLRILNQDTAQADLLFHQTLYEASHNPTLCQMIEAVYDSFHEFWQQNEGIQQIFEDTYHLHEELFHHVKQQQPEKAKRSVDKLIEAVELSVQQLF</sequence>
<dbReference type="Pfam" id="PF00392">
    <property type="entry name" value="GntR"/>
    <property type="match status" value="1"/>
</dbReference>
<evidence type="ECO:0000256" key="1">
    <source>
        <dbReference type="ARBA" id="ARBA00023015"/>
    </source>
</evidence>
<dbReference type="GO" id="GO:0003677">
    <property type="term" value="F:DNA binding"/>
    <property type="evidence" value="ECO:0007669"/>
    <property type="project" value="UniProtKB-KW"/>
</dbReference>
<evidence type="ECO:0000259" key="4">
    <source>
        <dbReference type="PROSITE" id="PS50949"/>
    </source>
</evidence>
<evidence type="ECO:0000313" key="6">
    <source>
        <dbReference type="Proteomes" id="UP000809829"/>
    </source>
</evidence>